<dbReference type="EC" id="5.5.1.19" evidence="2"/>
<organism evidence="2 3">
    <name type="scientific">Alterisphingorhabdus coralli</name>
    <dbReference type="NCBI Taxonomy" id="3071408"/>
    <lineage>
        <taxon>Bacteria</taxon>
        <taxon>Pseudomonadati</taxon>
        <taxon>Pseudomonadota</taxon>
        <taxon>Alphaproteobacteria</taxon>
        <taxon>Sphingomonadales</taxon>
        <taxon>Sphingomonadaceae</taxon>
        <taxon>Alterisphingorhabdus (ex Yan et al. 2024)</taxon>
    </lineage>
</organism>
<comment type="similarity">
    <text evidence="1">Belongs to the lycopene cyclase family.</text>
</comment>
<dbReference type="NCBIfam" id="TIGR01789">
    <property type="entry name" value="lycopene_cycl"/>
    <property type="match status" value="1"/>
</dbReference>
<dbReference type="NCBIfam" id="TIGR01790">
    <property type="entry name" value="carotene-cycl"/>
    <property type="match status" value="1"/>
</dbReference>
<evidence type="ECO:0000256" key="1">
    <source>
        <dbReference type="ARBA" id="ARBA00006599"/>
    </source>
</evidence>
<keyword evidence="3" id="KW-1185">Reference proteome</keyword>
<dbReference type="Proteomes" id="UP001302429">
    <property type="component" value="Chromosome"/>
</dbReference>
<dbReference type="InterPro" id="IPR010108">
    <property type="entry name" value="Lycopene_cyclase_b/e"/>
</dbReference>
<dbReference type="InterPro" id="IPR008461">
    <property type="entry name" value="CrtY"/>
</dbReference>
<dbReference type="SUPFAM" id="SSF51905">
    <property type="entry name" value="FAD/NAD(P)-binding domain"/>
    <property type="match status" value="1"/>
</dbReference>
<dbReference type="EMBL" id="CP136594">
    <property type="protein sequence ID" value="WOE74887.1"/>
    <property type="molecule type" value="Genomic_DNA"/>
</dbReference>
<dbReference type="GO" id="GO:0016705">
    <property type="term" value="F:oxidoreductase activity, acting on paired donors, with incorporation or reduction of molecular oxygen"/>
    <property type="evidence" value="ECO:0007669"/>
    <property type="project" value="InterPro"/>
</dbReference>
<dbReference type="KEGG" id="acoa:RB602_13765"/>
<protein>
    <submittedName>
        <fullName evidence="2">Lycopene beta-cyclase CrtY</fullName>
        <ecNumber evidence="2">5.5.1.19</ecNumber>
    </submittedName>
</protein>
<name>A0AA97F7V1_9SPHN</name>
<dbReference type="GO" id="GO:0016117">
    <property type="term" value="P:carotenoid biosynthetic process"/>
    <property type="evidence" value="ECO:0007669"/>
    <property type="project" value="InterPro"/>
</dbReference>
<dbReference type="Gene3D" id="3.50.50.60">
    <property type="entry name" value="FAD/NAD(P)-binding domain"/>
    <property type="match status" value="1"/>
</dbReference>
<keyword evidence="2" id="KW-0413">Isomerase</keyword>
<dbReference type="RefSeq" id="WP_317081302.1">
    <property type="nucleotide sequence ID" value="NZ_CP136594.1"/>
</dbReference>
<dbReference type="Pfam" id="PF05834">
    <property type="entry name" value="Lycopene_cycl"/>
    <property type="match status" value="1"/>
</dbReference>
<dbReference type="AlphaFoldDB" id="A0AA97F7V1"/>
<accession>A0AA97F7V1</accession>
<proteinExistence type="inferred from homology"/>
<evidence type="ECO:0000313" key="3">
    <source>
        <dbReference type="Proteomes" id="UP001302429"/>
    </source>
</evidence>
<dbReference type="InterPro" id="IPR036188">
    <property type="entry name" value="FAD/NAD-bd_sf"/>
</dbReference>
<gene>
    <name evidence="2" type="primary">crtY</name>
    <name evidence="2" type="ORF">RB602_13765</name>
</gene>
<dbReference type="GO" id="GO:0045436">
    <property type="term" value="F:lycopene beta cyclase activity"/>
    <property type="evidence" value="ECO:0007669"/>
    <property type="project" value="InterPro"/>
</dbReference>
<evidence type="ECO:0000313" key="2">
    <source>
        <dbReference type="EMBL" id="WOE74887.1"/>
    </source>
</evidence>
<sequence length="383" mass="43133">MSVKNCDLAILGGGLAGGLLAMALAKRQPDVRLLLIEEAETFGGDHVWSFFANDIPDDAKWLVDPLICYDWNEYSVRFPKLKRTLGSRYHSILSDHFDTVIREKIPADQYLTNASVVSHDETSVELADGTRIEAAGVIDARGGGNVDALTCGWQKFTGQLLECEEPHGLEHPIVMDATVEQRDGYRFVYCLPFSPTEVFVEDTYYSDGSKLDPRILRQRIAQYADEQGWKVKNVLREEKGVLPVVFKGDYKRFRKDNENGVALAGSRAGLFHCLTSYSLPDAVRFAMHISALDTLDSASLARASSDFAAKHWRQGWYYRLLGKFLFIGAEPDQRYGVFQRFYGLSEKLIERFYAGQSTRYDKARILTGEPPMPISRAIKALFS</sequence>
<reference evidence="2 3" key="1">
    <citation type="submission" date="2023-10" db="EMBL/GenBank/DDBJ databases">
        <title>Complete genome sequence of a Sphingomonadaceae bacterium.</title>
        <authorList>
            <person name="Yan C."/>
        </authorList>
    </citation>
    <scope>NUCLEOTIDE SEQUENCE [LARGE SCALE GENOMIC DNA]</scope>
    <source>
        <strain evidence="2 3">SCSIO 66989</strain>
    </source>
</reference>